<protein>
    <submittedName>
        <fullName evidence="1">TnsA-like heteromeric transposase endonuclease subunit</fullName>
    </submittedName>
</protein>
<dbReference type="Proteomes" id="UP001205867">
    <property type="component" value="Unassembled WGS sequence"/>
</dbReference>
<keyword evidence="1" id="KW-0540">Nuclease</keyword>
<reference evidence="1" key="1">
    <citation type="submission" date="2023-06" db="EMBL/GenBank/DDBJ databases">
        <title>lsaBGC provides a comprehensive framework for evolutionary analysis of biosynthetic gene clusters within focal taxa.</title>
        <authorList>
            <person name="Salamzade R."/>
            <person name="Sandstrom S."/>
            <person name="Kalan L.R."/>
        </authorList>
    </citation>
    <scope>NUCLEOTIDE SEQUENCE</scope>
    <source>
        <strain evidence="1">P3-SID899</strain>
    </source>
</reference>
<comment type="caution">
    <text evidence="1">The sequence shown here is derived from an EMBL/GenBank/DDBJ whole genome shotgun (WGS) entry which is preliminary data.</text>
</comment>
<dbReference type="InterPro" id="IPR048000">
    <property type="entry name" value="TnsA-like"/>
</dbReference>
<evidence type="ECO:0000313" key="1">
    <source>
        <dbReference type="EMBL" id="MCV7629443.1"/>
    </source>
</evidence>
<proteinExistence type="predicted"/>
<organism evidence="1 2">
    <name type="scientific">Micrococcus luteus</name>
    <name type="common">Micrococcus lysodeikticus</name>
    <dbReference type="NCBI Taxonomy" id="1270"/>
    <lineage>
        <taxon>Bacteria</taxon>
        <taxon>Bacillati</taxon>
        <taxon>Actinomycetota</taxon>
        <taxon>Actinomycetes</taxon>
        <taxon>Micrococcales</taxon>
        <taxon>Micrococcaceae</taxon>
        <taxon>Micrococcus</taxon>
    </lineage>
</organism>
<name>A0AAP3AMK4_MICLU</name>
<dbReference type="EMBL" id="JALXKZ020000022">
    <property type="protein sequence ID" value="MCV7629443.1"/>
    <property type="molecule type" value="Genomic_DNA"/>
</dbReference>
<dbReference type="AlphaFoldDB" id="A0AAP3AMK4"/>
<evidence type="ECO:0000313" key="2">
    <source>
        <dbReference type="Proteomes" id="UP001205867"/>
    </source>
</evidence>
<keyword evidence="1" id="KW-0255">Endonuclease</keyword>
<accession>A0AAP3AMK4</accession>
<dbReference type="NCBIfam" id="NF033179">
    <property type="entry name" value="TnsA_like_Actin"/>
    <property type="match status" value="1"/>
</dbReference>
<gene>
    <name evidence="1" type="ORF">M3A82_008845</name>
</gene>
<dbReference type="GO" id="GO:0004519">
    <property type="term" value="F:endonuclease activity"/>
    <property type="evidence" value="ECO:0007669"/>
    <property type="project" value="UniProtKB-KW"/>
</dbReference>
<keyword evidence="1" id="KW-0378">Hydrolase</keyword>
<sequence>MGDPGGGPATPWSHLEFSAPDGPLLCHPSDPLPDLNAIGSVRAPRSHALSRHVPVQTFSTTNTDVVAVESGLEQELVLVLDRDPSLARLIGQPLTVEWAGQRGKGRRHTPDLLALAQDGSVTVWDVRPEGRRDHKFWDAVRITRAVCEHYKWGYELFGGLPEVHAINLRWLSSYRHPMPWYQDHRDTLEGLARLDGATIGTVLGTDDGSGELVSAMWHWAWDGHLQLDLTQPWRATTPVRWEPR</sequence>